<dbReference type="EMBL" id="HACA01012599">
    <property type="protein sequence ID" value="CDW29960.1"/>
    <property type="molecule type" value="Transcribed_RNA"/>
</dbReference>
<protein>
    <submittedName>
        <fullName evidence="1">Uncharacterized protein</fullName>
    </submittedName>
</protein>
<reference evidence="1" key="1">
    <citation type="submission" date="2014-05" db="EMBL/GenBank/DDBJ databases">
        <authorList>
            <person name="Chronopoulou M."/>
        </authorList>
    </citation>
    <scope>NUCLEOTIDE SEQUENCE</scope>
    <source>
        <tissue evidence="1">Whole organism</tissue>
    </source>
</reference>
<name>A0A0K2TVW3_LEPSM</name>
<accession>A0A0K2TVW3</accession>
<proteinExistence type="predicted"/>
<evidence type="ECO:0000313" key="1">
    <source>
        <dbReference type="EMBL" id="CDW29960.1"/>
    </source>
</evidence>
<organism evidence="1">
    <name type="scientific">Lepeophtheirus salmonis</name>
    <name type="common">Salmon louse</name>
    <name type="synonym">Caligus salmonis</name>
    <dbReference type="NCBI Taxonomy" id="72036"/>
    <lineage>
        <taxon>Eukaryota</taxon>
        <taxon>Metazoa</taxon>
        <taxon>Ecdysozoa</taxon>
        <taxon>Arthropoda</taxon>
        <taxon>Crustacea</taxon>
        <taxon>Multicrustacea</taxon>
        <taxon>Hexanauplia</taxon>
        <taxon>Copepoda</taxon>
        <taxon>Siphonostomatoida</taxon>
        <taxon>Caligidae</taxon>
        <taxon>Lepeophtheirus</taxon>
    </lineage>
</organism>
<sequence length="12" mass="1460">MPPTNKLNILYR</sequence>